<evidence type="ECO:0000256" key="1">
    <source>
        <dbReference type="SAM" id="MobiDB-lite"/>
    </source>
</evidence>
<feature type="compositionally biased region" description="Basic and acidic residues" evidence="1">
    <location>
        <begin position="54"/>
        <end position="65"/>
    </location>
</feature>
<accession>A0A9P3UHW4</accession>
<evidence type="ECO:0000313" key="2">
    <source>
        <dbReference type="EMBL" id="GLB33402.1"/>
    </source>
</evidence>
<keyword evidence="3" id="KW-1185">Reference proteome</keyword>
<dbReference type="OrthoDB" id="3353448at2759"/>
<name>A0A9P3UHW4_LYOSH</name>
<reference evidence="2" key="1">
    <citation type="submission" date="2022-07" db="EMBL/GenBank/DDBJ databases">
        <title>The genome of Lyophyllum shimeji provides insight into the initial evolution of ectomycorrhizal fungal genome.</title>
        <authorList>
            <person name="Kobayashi Y."/>
            <person name="Shibata T."/>
            <person name="Hirakawa H."/>
            <person name="Shigenobu S."/>
            <person name="Nishiyama T."/>
            <person name="Yamada A."/>
            <person name="Hasebe M."/>
            <person name="Kawaguchi M."/>
        </authorList>
    </citation>
    <scope>NUCLEOTIDE SEQUENCE</scope>
    <source>
        <strain evidence="2">AT787</strain>
    </source>
</reference>
<gene>
    <name evidence="2" type="ORF">LshimejAT787_0102860</name>
</gene>
<proteinExistence type="predicted"/>
<comment type="caution">
    <text evidence="2">The sequence shown here is derived from an EMBL/GenBank/DDBJ whole genome shotgun (WGS) entry which is preliminary data.</text>
</comment>
<evidence type="ECO:0000313" key="3">
    <source>
        <dbReference type="Proteomes" id="UP001063166"/>
    </source>
</evidence>
<dbReference type="Proteomes" id="UP001063166">
    <property type="component" value="Unassembled WGS sequence"/>
</dbReference>
<organism evidence="2 3">
    <name type="scientific">Lyophyllum shimeji</name>
    <name type="common">Hon-shimeji</name>
    <name type="synonym">Tricholoma shimeji</name>
    <dbReference type="NCBI Taxonomy" id="47721"/>
    <lineage>
        <taxon>Eukaryota</taxon>
        <taxon>Fungi</taxon>
        <taxon>Dikarya</taxon>
        <taxon>Basidiomycota</taxon>
        <taxon>Agaricomycotina</taxon>
        <taxon>Agaricomycetes</taxon>
        <taxon>Agaricomycetidae</taxon>
        <taxon>Agaricales</taxon>
        <taxon>Tricholomatineae</taxon>
        <taxon>Lyophyllaceae</taxon>
        <taxon>Lyophyllum</taxon>
    </lineage>
</organism>
<feature type="region of interest" description="Disordered" evidence="1">
    <location>
        <begin position="1"/>
        <end position="67"/>
    </location>
</feature>
<dbReference type="EMBL" id="BRPK01000001">
    <property type="protein sequence ID" value="GLB33402.1"/>
    <property type="molecule type" value="Genomic_DNA"/>
</dbReference>
<feature type="compositionally biased region" description="Basic residues" evidence="1">
    <location>
        <begin position="23"/>
        <end position="33"/>
    </location>
</feature>
<sequence length="94" mass="10706">MPLFGRGRPSHTATSPPPGTRRSLLHRRNKKPGGLRAALSSQNSNRSGRKHAKERPTRGRGREARVPFMTRVKRALGIYSTNRHATTMRRRHLF</sequence>
<protein>
    <submittedName>
        <fullName evidence="2">Conidiation protein 6</fullName>
    </submittedName>
</protein>
<dbReference type="AlphaFoldDB" id="A0A9P3UHW4"/>